<keyword evidence="1" id="KW-0677">Repeat</keyword>
<dbReference type="Pfam" id="PF24883">
    <property type="entry name" value="NPHP3_N"/>
    <property type="match status" value="1"/>
</dbReference>
<dbReference type="SUPFAM" id="SSF54001">
    <property type="entry name" value="Cysteine proteinases"/>
    <property type="match status" value="1"/>
</dbReference>
<comment type="caution">
    <text evidence="7">The sequence shown here is derived from an EMBL/GenBank/DDBJ whole genome shotgun (WGS) entry which is preliminary data.</text>
</comment>
<dbReference type="Proteomes" id="UP000767238">
    <property type="component" value="Unassembled WGS sequence"/>
</dbReference>
<dbReference type="EMBL" id="JAHFYH010000101">
    <property type="protein sequence ID" value="KAH0213123.1"/>
    <property type="molecule type" value="Genomic_DNA"/>
</dbReference>
<sequence>MIERPTLHPEPWSNTDLLQDMQSLSAVHEPIFETNHHGSNEEDILLVPLLRRAHWYLLHLDRRKRVILVYNSDRRVRDYQLRDICKAIIDKYTGTSSPAWKEPTDIKIPQEDHASESDDKDGTLFDLDRDDKRIVVNTFGPPELDKALTVISEEEASVRRQADLIDTERQAERLLLMKDVGVTAKQTELRIADLLYSQQRLEAHLKKLEAPFTRTSSQMTLLHNSLGRSEKIELLLWLSKVPHREHHRIIPSQIPCGSGQWLLQDQEFISWMASSASEIFWLYGPSGSGKTKLVSIVIENLKTGMSNLKNATPIYCPRALAEPERADPCEILRSIIKQLSQSQSGILQSTVDSFEQNRLEAEVDGLPPSTLILSECKNLLLQIVNTTPATIVIDALDECDPTRRHHLLSFFNNIITTSQNVVKIFITSRDEIDLRAHIAHCDRIRITEEQNCHDIQKFVVTEVDQAIKNRRLLCGNVPHDLREHVVNELIGKAQGMFRWASLQVETLCDPEQVIREQDVIQTLAKLPSTLSKFYDVVFGHILRLNAGSRSIAVTTLQWLLGAGKILFIEEFQAALSDSGASIISTDDVTGCCCGLVEIDKGMNTLRPTHPSVREYLEGLPQFSKNEVTSNIAERCLAANMNYGGTTLNKLADYAVMHWAHHCAAANASSHLGDILSKFLFHRNHFDGWLDVLEARLTDMNINSELAKKLHAVQIKPTSPPFVLSCFGLFRLLDESRLETSITDWHQCNLSGASALNVAARWGHLDAVKYLVRLGLNVNCTGGQFGHALQASAFAGHHQTIAFSIDNGATTSGPGESFDPVYAAISSGNGEIASMILEKGYKFSSQQKFEECLKLAAFKGHVDLMLSMLQGINSVFSPKQIHDILQVALYGRNEREVNLLIIGYGDINAETGYFGNALHAAICGGTLKLVQYVLAQGADLHTRGRFGYPLRAAVAFGHEEVLQWLLTDKESDPNIQDEELGDCPQTAALKGYLAIMTLLLDQGADVKGSGGVDQDALQAACFGGHQAAVQLLLRNHADIRYRGCYRNALQAAVFGASKNVVKILLEYGAEWDLSLQNQWMQRMPVPGRLSLPDPWRESWSDGAGPLEAAALTGNLSFDRLLIDKGTTLTANCGWEGNLALEDADLPPYRSLHIMAMLKSWIAFWIPLHAAIQDLNFSLASKFLERGAKIDKFWGPRYGTCLQMCSDQGNLAGVKFLVDHGASVNGLHGRNGTALQLSSDGGHFEIVELLISHDVDLEAHGEFGTALQAATAKGHFDVVFNFYSRMVLKSIPSMDPMARHFMQQALINGISFTLFSFC</sequence>
<dbReference type="SUPFAM" id="SSF52540">
    <property type="entry name" value="P-loop containing nucleoside triphosphate hydrolases"/>
    <property type="match status" value="1"/>
</dbReference>
<dbReference type="Pfam" id="PF13637">
    <property type="entry name" value="Ank_4"/>
    <property type="match status" value="1"/>
</dbReference>
<organism evidence="7 8">
    <name type="scientific">Aureobasidium melanogenum</name>
    <name type="common">Aureobasidium pullulans var. melanogenum</name>
    <dbReference type="NCBI Taxonomy" id="46634"/>
    <lineage>
        <taxon>Eukaryota</taxon>
        <taxon>Fungi</taxon>
        <taxon>Dikarya</taxon>
        <taxon>Ascomycota</taxon>
        <taxon>Pezizomycotina</taxon>
        <taxon>Dothideomycetes</taxon>
        <taxon>Dothideomycetidae</taxon>
        <taxon>Dothideales</taxon>
        <taxon>Saccotheciaceae</taxon>
        <taxon>Aureobasidium</taxon>
    </lineage>
</organism>
<evidence type="ECO:0000259" key="5">
    <source>
        <dbReference type="Pfam" id="PF24883"/>
    </source>
</evidence>
<dbReference type="SMART" id="SM00248">
    <property type="entry name" value="ANK"/>
    <property type="match status" value="12"/>
</dbReference>
<reference evidence="7" key="1">
    <citation type="journal article" date="2021" name="J Fungi (Basel)">
        <title>Virulence traits and population genomics of the black yeast Aureobasidium melanogenum.</title>
        <authorList>
            <person name="Cernosa A."/>
            <person name="Sun X."/>
            <person name="Gostincar C."/>
            <person name="Fang C."/>
            <person name="Gunde-Cimerman N."/>
            <person name="Song Z."/>
        </authorList>
    </citation>
    <scope>NUCLEOTIDE SEQUENCE</scope>
    <source>
        <strain evidence="7">EXF-8016</strain>
        <strain evidence="6">EXF-9911</strain>
    </source>
</reference>
<dbReference type="Pfam" id="PF12796">
    <property type="entry name" value="Ank_2"/>
    <property type="match status" value="3"/>
</dbReference>
<feature type="compositionally biased region" description="Basic and acidic residues" evidence="4">
    <location>
        <begin position="102"/>
        <end position="122"/>
    </location>
</feature>
<dbReference type="Proteomes" id="UP000779574">
    <property type="component" value="Unassembled WGS sequence"/>
</dbReference>
<evidence type="ECO:0000256" key="4">
    <source>
        <dbReference type="SAM" id="MobiDB-lite"/>
    </source>
</evidence>
<dbReference type="Gene3D" id="3.40.50.300">
    <property type="entry name" value="P-loop containing nucleotide triphosphate hydrolases"/>
    <property type="match status" value="1"/>
</dbReference>
<dbReference type="EMBL" id="JAHFXF010000016">
    <property type="protein sequence ID" value="KAG9700429.1"/>
    <property type="molecule type" value="Genomic_DNA"/>
</dbReference>
<evidence type="ECO:0000256" key="1">
    <source>
        <dbReference type="ARBA" id="ARBA00022737"/>
    </source>
</evidence>
<dbReference type="PANTHER" id="PTHR24198:SF165">
    <property type="entry name" value="ANKYRIN REPEAT-CONTAINING PROTEIN-RELATED"/>
    <property type="match status" value="1"/>
</dbReference>
<reference evidence="7" key="2">
    <citation type="submission" date="2021-08" db="EMBL/GenBank/DDBJ databases">
        <authorList>
            <person name="Gostincar C."/>
            <person name="Sun X."/>
            <person name="Song Z."/>
            <person name="Gunde-Cimerman N."/>
        </authorList>
    </citation>
    <scope>NUCLEOTIDE SEQUENCE</scope>
    <source>
        <strain evidence="7">EXF-8016</strain>
        <strain evidence="6">EXF-9911</strain>
    </source>
</reference>
<dbReference type="SUPFAM" id="SSF48403">
    <property type="entry name" value="Ankyrin repeat"/>
    <property type="match status" value="2"/>
</dbReference>
<evidence type="ECO:0000313" key="8">
    <source>
        <dbReference type="Proteomes" id="UP000767238"/>
    </source>
</evidence>
<dbReference type="InterPro" id="IPR038765">
    <property type="entry name" value="Papain-like_cys_pep_sf"/>
</dbReference>
<dbReference type="InterPro" id="IPR027417">
    <property type="entry name" value="P-loop_NTPase"/>
</dbReference>
<accession>A0A9P8K384</accession>
<name>A0A9P8K384_AURME</name>
<proteinExistence type="predicted"/>
<dbReference type="PANTHER" id="PTHR24198">
    <property type="entry name" value="ANKYRIN REPEAT AND PROTEIN KINASE DOMAIN-CONTAINING PROTEIN"/>
    <property type="match status" value="1"/>
</dbReference>
<gene>
    <name evidence="6" type="ORF">KCU76_g769</name>
    <name evidence="7" type="ORF">KCV03_g9038</name>
</gene>
<feature type="repeat" description="ANK" evidence="3">
    <location>
        <begin position="915"/>
        <end position="944"/>
    </location>
</feature>
<feature type="domain" description="Nephrocystin 3-like N-terminal" evidence="5">
    <location>
        <begin position="257"/>
        <end position="429"/>
    </location>
</feature>
<feature type="repeat" description="ANK" evidence="3">
    <location>
        <begin position="1228"/>
        <end position="1260"/>
    </location>
</feature>
<evidence type="ECO:0000256" key="2">
    <source>
        <dbReference type="ARBA" id="ARBA00023043"/>
    </source>
</evidence>
<evidence type="ECO:0000256" key="3">
    <source>
        <dbReference type="PROSITE-ProRule" id="PRU00023"/>
    </source>
</evidence>
<feature type="region of interest" description="Disordered" evidence="4">
    <location>
        <begin position="96"/>
        <end position="122"/>
    </location>
</feature>
<dbReference type="PROSITE" id="PS50297">
    <property type="entry name" value="ANK_REP_REGION"/>
    <property type="match status" value="1"/>
</dbReference>
<dbReference type="InterPro" id="IPR036770">
    <property type="entry name" value="Ankyrin_rpt-contain_sf"/>
</dbReference>
<evidence type="ECO:0000313" key="6">
    <source>
        <dbReference type="EMBL" id="KAG9700429.1"/>
    </source>
</evidence>
<dbReference type="Gene3D" id="3.40.395.10">
    <property type="entry name" value="Adenoviral Proteinase, Chain A"/>
    <property type="match status" value="1"/>
</dbReference>
<protein>
    <recommendedName>
        <fullName evidence="5">Nephrocystin 3-like N-terminal domain-containing protein</fullName>
    </recommendedName>
</protein>
<feature type="non-terminal residue" evidence="7">
    <location>
        <position position="1316"/>
    </location>
</feature>
<feature type="repeat" description="ANK" evidence="3">
    <location>
        <begin position="750"/>
        <end position="782"/>
    </location>
</feature>
<dbReference type="InterPro" id="IPR056884">
    <property type="entry name" value="NPHP3-like_N"/>
</dbReference>
<dbReference type="InterPro" id="IPR002110">
    <property type="entry name" value="Ankyrin_rpt"/>
</dbReference>
<dbReference type="Gene3D" id="1.25.40.20">
    <property type="entry name" value="Ankyrin repeat-containing domain"/>
    <property type="match status" value="2"/>
</dbReference>
<evidence type="ECO:0000313" key="7">
    <source>
        <dbReference type="EMBL" id="KAH0213123.1"/>
    </source>
</evidence>
<keyword evidence="2 3" id="KW-0040">ANK repeat</keyword>
<dbReference type="PROSITE" id="PS50088">
    <property type="entry name" value="ANK_REPEAT"/>
    <property type="match status" value="3"/>
</dbReference>